<evidence type="ECO:0000313" key="2">
    <source>
        <dbReference type="Proteomes" id="UP000642673"/>
    </source>
</evidence>
<dbReference type="EMBL" id="BMVP01000006">
    <property type="protein sequence ID" value="GHB63026.1"/>
    <property type="molecule type" value="Genomic_DNA"/>
</dbReference>
<comment type="caution">
    <text evidence="1">The sequence shown here is derived from an EMBL/GenBank/DDBJ whole genome shotgun (WGS) entry which is preliminary data.</text>
</comment>
<sequence>MLFAALCVPVLMMLFLIGMGALEDLLSPPTAEPVEVTAEQSPGPEV</sequence>
<keyword evidence="2" id="KW-1185">Reference proteome</keyword>
<evidence type="ECO:0000313" key="1">
    <source>
        <dbReference type="EMBL" id="GHB63026.1"/>
    </source>
</evidence>
<dbReference type="RefSeq" id="WP_190185231.1">
    <property type="nucleotide sequence ID" value="NZ_BMVP01000006.1"/>
</dbReference>
<organism evidence="1 2">
    <name type="scientific">Streptomyces cirratus</name>
    <dbReference type="NCBI Taxonomy" id="68187"/>
    <lineage>
        <taxon>Bacteria</taxon>
        <taxon>Bacillati</taxon>
        <taxon>Actinomycetota</taxon>
        <taxon>Actinomycetes</taxon>
        <taxon>Kitasatosporales</taxon>
        <taxon>Streptomycetaceae</taxon>
        <taxon>Streptomyces</taxon>
    </lineage>
</organism>
<gene>
    <name evidence="1" type="ORF">GCM10010347_36220</name>
</gene>
<protein>
    <submittedName>
        <fullName evidence="1">Uncharacterized protein</fullName>
    </submittedName>
</protein>
<reference evidence="2" key="1">
    <citation type="journal article" date="2019" name="Int. J. Syst. Evol. Microbiol.">
        <title>The Global Catalogue of Microorganisms (GCM) 10K type strain sequencing project: providing services to taxonomists for standard genome sequencing and annotation.</title>
        <authorList>
            <consortium name="The Broad Institute Genomics Platform"/>
            <consortium name="The Broad Institute Genome Sequencing Center for Infectious Disease"/>
            <person name="Wu L."/>
            <person name="Ma J."/>
        </authorList>
    </citation>
    <scope>NUCLEOTIDE SEQUENCE [LARGE SCALE GENOMIC DNA]</scope>
    <source>
        <strain evidence="2">JCM 4738</strain>
    </source>
</reference>
<name>A0ABQ3EYN6_9ACTN</name>
<dbReference type="Proteomes" id="UP000642673">
    <property type="component" value="Unassembled WGS sequence"/>
</dbReference>
<proteinExistence type="predicted"/>
<accession>A0ABQ3EYN6</accession>